<accession>A0A3N1ULR6</accession>
<dbReference type="InterPro" id="IPR042099">
    <property type="entry name" value="ANL_N_sf"/>
</dbReference>
<evidence type="ECO:0000259" key="4">
    <source>
        <dbReference type="Pfam" id="PF13193"/>
    </source>
</evidence>
<dbReference type="Pfam" id="PF13193">
    <property type="entry name" value="AMP-binding_C"/>
    <property type="match status" value="1"/>
</dbReference>
<sequence>MILAAPDRITEYTNKGCWGSRTLLDDFKQHVRNRPDATAIVDPINKEALMGTKPERVRYADFDRAVEATASALRAEGLQKDDIIMVQLPNCWELAMLYLAIARAGGVISPMPMQWRSKEITYVAEITQAKAMITVKEFHGFAHQAMAEEVRQKVPSLKKIFTYEDVRRMMEEKPDPALERIRIDADDIFTICWTSGTEAQPKGCPLSHNNWRCQAAIALASGMQPGDVMLTAGPLVNMASVGTVYVPWLRFGGTVVLHHPFDPQLLLKQMVQERIQYTLLVPAVVNLILKHPAAQGVDLSAVRVITVGSAPPSLWSMQEFKRRWNVDIGNIWGQNEGTALVSGVQEVPDMALRVDHLPRYGAPGVEWATPMARFVQTKVVGPDGTELTEDGAVGELLYRGPNVIPGYFKRPDLNAQAFDAEGYFRTGDLFQIAQGRYLKFFERAKDIIIRGGYNISAQEVENVLLGHPAVQDVAAVGMPDENLGERTCVYVVPKPGQNVTLEDLIRYMKGQGVATYKLPERLERVEAIPRNPVGKILKKELRQDIRKKMGS</sequence>
<evidence type="ECO:0000256" key="2">
    <source>
        <dbReference type="ARBA" id="ARBA00022598"/>
    </source>
</evidence>
<dbReference type="InterPro" id="IPR050237">
    <property type="entry name" value="ATP-dep_AMP-bd_enzyme"/>
</dbReference>
<feature type="domain" description="AMP-binding enzyme C-terminal" evidence="4">
    <location>
        <begin position="459"/>
        <end position="535"/>
    </location>
</feature>
<name>A0A3N1ULR6_9BACT</name>
<dbReference type="RefSeq" id="WP_123290328.1">
    <property type="nucleotide sequence ID" value="NZ_RJVA01000012.1"/>
</dbReference>
<dbReference type="PANTHER" id="PTHR43767:SF1">
    <property type="entry name" value="NONRIBOSOMAL PEPTIDE SYNTHASE PES1 (EUROFUNG)-RELATED"/>
    <property type="match status" value="1"/>
</dbReference>
<dbReference type="EMBL" id="RJVA01000012">
    <property type="protein sequence ID" value="ROQ92162.1"/>
    <property type="molecule type" value="Genomic_DNA"/>
</dbReference>
<dbReference type="InterPro" id="IPR045851">
    <property type="entry name" value="AMP-bd_C_sf"/>
</dbReference>
<dbReference type="Proteomes" id="UP000276223">
    <property type="component" value="Unassembled WGS sequence"/>
</dbReference>
<evidence type="ECO:0000313" key="5">
    <source>
        <dbReference type="EMBL" id="ROQ92162.1"/>
    </source>
</evidence>
<comment type="caution">
    <text evidence="5">The sequence shown here is derived from an EMBL/GenBank/DDBJ whole genome shotgun (WGS) entry which is preliminary data.</text>
</comment>
<dbReference type="GO" id="GO:0016878">
    <property type="term" value="F:acid-thiol ligase activity"/>
    <property type="evidence" value="ECO:0007669"/>
    <property type="project" value="UniProtKB-ARBA"/>
</dbReference>
<dbReference type="InterPro" id="IPR000873">
    <property type="entry name" value="AMP-dep_synth/lig_dom"/>
</dbReference>
<keyword evidence="6" id="KW-1185">Reference proteome</keyword>
<evidence type="ECO:0000313" key="6">
    <source>
        <dbReference type="Proteomes" id="UP000276223"/>
    </source>
</evidence>
<dbReference type="Pfam" id="PF00501">
    <property type="entry name" value="AMP-binding"/>
    <property type="match status" value="1"/>
</dbReference>
<organism evidence="5 6">
    <name type="scientific">Desulfosoma caldarium</name>
    <dbReference type="NCBI Taxonomy" id="610254"/>
    <lineage>
        <taxon>Bacteria</taxon>
        <taxon>Pseudomonadati</taxon>
        <taxon>Thermodesulfobacteriota</taxon>
        <taxon>Syntrophobacteria</taxon>
        <taxon>Syntrophobacterales</taxon>
        <taxon>Syntrophobacteraceae</taxon>
        <taxon>Desulfosoma</taxon>
    </lineage>
</organism>
<reference evidence="5 6" key="1">
    <citation type="submission" date="2018-11" db="EMBL/GenBank/DDBJ databases">
        <title>Genomic Encyclopedia of Type Strains, Phase IV (KMG-IV): sequencing the most valuable type-strain genomes for metagenomic binning, comparative biology and taxonomic classification.</title>
        <authorList>
            <person name="Goeker M."/>
        </authorList>
    </citation>
    <scope>NUCLEOTIDE SEQUENCE [LARGE SCALE GENOMIC DNA]</scope>
    <source>
        <strain evidence="5 6">DSM 22027</strain>
    </source>
</reference>
<dbReference type="SUPFAM" id="SSF56801">
    <property type="entry name" value="Acetyl-CoA synthetase-like"/>
    <property type="match status" value="1"/>
</dbReference>
<gene>
    <name evidence="5" type="ORF">EDC27_1850</name>
</gene>
<dbReference type="Gene3D" id="3.30.300.30">
    <property type="match status" value="1"/>
</dbReference>
<comment type="similarity">
    <text evidence="1">Belongs to the ATP-dependent AMP-binding enzyme family.</text>
</comment>
<dbReference type="InterPro" id="IPR025110">
    <property type="entry name" value="AMP-bd_C"/>
</dbReference>
<evidence type="ECO:0000256" key="1">
    <source>
        <dbReference type="ARBA" id="ARBA00006432"/>
    </source>
</evidence>
<proteinExistence type="inferred from homology"/>
<dbReference type="AlphaFoldDB" id="A0A3N1ULR6"/>
<evidence type="ECO:0000259" key="3">
    <source>
        <dbReference type="Pfam" id="PF00501"/>
    </source>
</evidence>
<protein>
    <submittedName>
        <fullName evidence="5">Acyl-CoA synthetase (AMP-forming)/AMP-acid ligase II</fullName>
    </submittedName>
</protein>
<dbReference type="OrthoDB" id="9803968at2"/>
<keyword evidence="2 5" id="KW-0436">Ligase</keyword>
<dbReference type="Gene3D" id="3.40.50.12780">
    <property type="entry name" value="N-terminal domain of ligase-like"/>
    <property type="match status" value="1"/>
</dbReference>
<dbReference type="PANTHER" id="PTHR43767">
    <property type="entry name" value="LONG-CHAIN-FATTY-ACID--COA LIGASE"/>
    <property type="match status" value="1"/>
</dbReference>
<feature type="domain" description="AMP-dependent synthetase/ligase" evidence="3">
    <location>
        <begin position="27"/>
        <end position="408"/>
    </location>
</feature>
<dbReference type="FunFam" id="3.30.300.30:FF:000008">
    <property type="entry name" value="2,3-dihydroxybenzoate-AMP ligase"/>
    <property type="match status" value="1"/>
</dbReference>